<dbReference type="Pfam" id="PF00722">
    <property type="entry name" value="Glyco_hydro_16"/>
    <property type="match status" value="1"/>
</dbReference>
<dbReference type="AlphaFoldDB" id="A0A2W4K5T2"/>
<evidence type="ECO:0000256" key="1">
    <source>
        <dbReference type="SAM" id="MobiDB-lite"/>
    </source>
</evidence>
<gene>
    <name evidence="3" type="ORF">DIU77_00095</name>
</gene>
<dbReference type="Gene3D" id="2.60.120.200">
    <property type="match status" value="2"/>
</dbReference>
<dbReference type="InterPro" id="IPR011050">
    <property type="entry name" value="Pectin_lyase_fold/virulence"/>
</dbReference>
<evidence type="ECO:0000259" key="2">
    <source>
        <dbReference type="PROSITE" id="PS51762"/>
    </source>
</evidence>
<feature type="domain" description="GH16" evidence="2">
    <location>
        <begin position="702"/>
        <end position="947"/>
    </location>
</feature>
<reference evidence="3" key="1">
    <citation type="submission" date="2018-05" db="EMBL/GenBank/DDBJ databases">
        <authorList>
            <person name="Lanie J.A."/>
            <person name="Ng W.-L."/>
            <person name="Kazmierczak K.M."/>
            <person name="Andrzejewski T.M."/>
            <person name="Davidsen T.M."/>
            <person name="Wayne K.J."/>
            <person name="Tettelin H."/>
            <person name="Glass J.I."/>
            <person name="Rusch D."/>
            <person name="Podicherti R."/>
            <person name="Tsui H.-C.T."/>
            <person name="Winkler M.E."/>
        </authorList>
    </citation>
    <scope>NUCLEOTIDE SEQUENCE</scope>
    <source>
        <strain evidence="3">ZC4RG45</strain>
    </source>
</reference>
<dbReference type="GO" id="GO:0005975">
    <property type="term" value="P:carbohydrate metabolic process"/>
    <property type="evidence" value="ECO:0007669"/>
    <property type="project" value="InterPro"/>
</dbReference>
<organism evidence="3">
    <name type="scientific">Thermocrispum agreste</name>
    <dbReference type="NCBI Taxonomy" id="37925"/>
    <lineage>
        <taxon>Bacteria</taxon>
        <taxon>Bacillati</taxon>
        <taxon>Actinomycetota</taxon>
        <taxon>Actinomycetes</taxon>
        <taxon>Pseudonocardiales</taxon>
        <taxon>Pseudonocardiaceae</taxon>
        <taxon>Thermocrispum</taxon>
    </lineage>
</organism>
<dbReference type="SUPFAM" id="SSF49899">
    <property type="entry name" value="Concanavalin A-like lectins/glucanases"/>
    <property type="match status" value="2"/>
</dbReference>
<dbReference type="PROSITE" id="PS51762">
    <property type="entry name" value="GH16_2"/>
    <property type="match status" value="1"/>
</dbReference>
<accession>A0A2W4K5T2</accession>
<dbReference type="InterPro" id="IPR013320">
    <property type="entry name" value="ConA-like_dom_sf"/>
</dbReference>
<feature type="region of interest" description="Disordered" evidence="1">
    <location>
        <begin position="697"/>
        <end position="729"/>
    </location>
</feature>
<dbReference type="SUPFAM" id="SSF51126">
    <property type="entry name" value="Pectin lyase-like"/>
    <property type="match status" value="1"/>
</dbReference>
<dbReference type="InterPro" id="IPR006626">
    <property type="entry name" value="PbH1"/>
</dbReference>
<sequence>MDGIVGGNYQGPLLLDTGDAEGDSTNLSAHWRVIGAQVERNVIVDCPEGIRIGDNYSLVPRDCVIRHNLVVDVDDGAAIKQVVAPSATVITGNQYFANTTAALMIQDGDGVWRKPGYGPRLTFLGPADVGPSGDPDDSDGTGREVSSGGDPLPLATPGDVLNIGPEEGQNHFELHYAVDGSSGDDWTRLRFEDIAAGVAVDPYFKVVPGGAPAQALGVGGIPTPAGENVVLINADSTSTLVITQGNRIYDGQGHTVKKIQIEANNVTVQNFYVRGATGAGIYSQGDNNTIQNCDIAQVAEGGTGDINGITFFGNGTKILYNRIQNLVDGDPGDSHTDGIQTWATPSKNASSNVIIKGNYISGPGNSNPGHIHQAIMAEGPDSEDGGGGGTGISQNWLIADNYFATFGTNQCIKLDDIHDVDITRNTFAGESDTLVETGDLSTNIRLFSDNIITGDYEETGDVTEVDAPGPSESLTGGEPAVQFRVRADAARSEGSSFPRCELRETRADGSLMTFNALSGEHELRVKARVTHVPADDPEVVVAQLYNGTNDRISVRTQYTSSQIKLLVRINGTQANPRLSETYAIGTEFDVRIRVHSGGIAEVYYNGATEPTVVGEVAPSGSDSWHWRVGAHAQFNASSTAANEFAAVELRDLQVSHSGYRVDAGPDALVYMGQEFVRKAEEVGLTGVTSRRWRVVARPIAPPPDPDNPDPGPGPGPQPDLTTAAGRFNWGVPHPMSDEFEYTGTPDPSKWKLPGENWAGHNGNGRRRPERQTVTGGKLVMTGLANGDSGWMQHKMDREYGRFEVRMRSFNTGSSNGNLYHPVLLIWPQSNSRRADGEYDFCENGRPADTKAQAFMHFPGDGDQQRHFEKSGVDHSQFHNWGFEWTPDHLKGFLDGVEWFSTSGGANSSRRNIQAMGPGHLCIQLDNFDGTNQTPATMEVEWVRFYDI</sequence>
<name>A0A2W4K5T2_9PSEU</name>
<dbReference type="InterPro" id="IPR000757">
    <property type="entry name" value="Beta-glucanase-like"/>
</dbReference>
<comment type="caution">
    <text evidence="3">The sequence shown here is derived from an EMBL/GenBank/DDBJ whole genome shotgun (WGS) entry which is preliminary data.</text>
</comment>
<feature type="region of interest" description="Disordered" evidence="1">
    <location>
        <begin position="123"/>
        <end position="156"/>
    </location>
</feature>
<dbReference type="InterPro" id="IPR014895">
    <property type="entry name" value="Alginate_lyase_2"/>
</dbReference>
<dbReference type="InterPro" id="IPR012334">
    <property type="entry name" value="Pectin_lyas_fold"/>
</dbReference>
<feature type="compositionally biased region" description="Pro residues" evidence="1">
    <location>
        <begin position="699"/>
        <end position="717"/>
    </location>
</feature>
<dbReference type="Gene3D" id="2.160.20.10">
    <property type="entry name" value="Single-stranded right-handed beta-helix, Pectin lyase-like"/>
    <property type="match status" value="2"/>
</dbReference>
<dbReference type="SMART" id="SM00710">
    <property type="entry name" value="PbH1"/>
    <property type="match status" value="8"/>
</dbReference>
<evidence type="ECO:0000313" key="3">
    <source>
        <dbReference type="EMBL" id="PZN01618.1"/>
    </source>
</evidence>
<dbReference type="GO" id="GO:0004553">
    <property type="term" value="F:hydrolase activity, hydrolyzing O-glycosyl compounds"/>
    <property type="evidence" value="ECO:0007669"/>
    <property type="project" value="InterPro"/>
</dbReference>
<dbReference type="CDD" id="cd00413">
    <property type="entry name" value="Glyco_hydrolase_16"/>
    <property type="match status" value="1"/>
</dbReference>
<protein>
    <recommendedName>
        <fullName evidence="2">GH16 domain-containing protein</fullName>
    </recommendedName>
</protein>
<proteinExistence type="predicted"/>
<dbReference type="Pfam" id="PF08787">
    <property type="entry name" value="Alginate_lyase2"/>
    <property type="match status" value="1"/>
</dbReference>
<dbReference type="EMBL" id="QGUI01000002">
    <property type="protein sequence ID" value="PZN01618.1"/>
    <property type="molecule type" value="Genomic_DNA"/>
</dbReference>